<comment type="caution">
    <text evidence="2">The sequence shown here is derived from an EMBL/GenBank/DDBJ whole genome shotgun (WGS) entry which is preliminary data.</text>
</comment>
<dbReference type="EMBL" id="JAPDPJ010000003">
    <property type="protein sequence ID" value="MCW3785345.1"/>
    <property type="molecule type" value="Genomic_DNA"/>
</dbReference>
<gene>
    <name evidence="2" type="ORF">OM075_02645</name>
</gene>
<feature type="compositionally biased region" description="Basic residues" evidence="1">
    <location>
        <begin position="1"/>
        <end position="10"/>
    </location>
</feature>
<name>A0AAE3M203_9BACT</name>
<accession>A0AAE3M203</accession>
<reference evidence="2" key="1">
    <citation type="submission" date="2022-10" db="EMBL/GenBank/DDBJ databases">
        <authorList>
            <person name="Yu W.X."/>
        </authorList>
    </citation>
    <scope>NUCLEOTIDE SEQUENCE</scope>
    <source>
        <strain evidence="2">AAT</strain>
    </source>
</reference>
<evidence type="ECO:0000256" key="1">
    <source>
        <dbReference type="SAM" id="MobiDB-lite"/>
    </source>
</evidence>
<protein>
    <submittedName>
        <fullName evidence="2">Uncharacterized protein</fullName>
    </submittedName>
</protein>
<keyword evidence="3" id="KW-1185">Reference proteome</keyword>
<dbReference type="Proteomes" id="UP001209229">
    <property type="component" value="Unassembled WGS sequence"/>
</dbReference>
<dbReference type="RefSeq" id="WP_301188917.1">
    <property type="nucleotide sequence ID" value="NZ_JAPDPJ010000003.1"/>
</dbReference>
<dbReference type="AlphaFoldDB" id="A0AAE3M203"/>
<evidence type="ECO:0000313" key="3">
    <source>
        <dbReference type="Proteomes" id="UP001209229"/>
    </source>
</evidence>
<feature type="region of interest" description="Disordered" evidence="1">
    <location>
        <begin position="1"/>
        <end position="21"/>
    </location>
</feature>
<evidence type="ECO:0000313" key="2">
    <source>
        <dbReference type="EMBL" id="MCW3785345.1"/>
    </source>
</evidence>
<sequence>MSKMCKKDKKKDKDPQKQEEKKFRCKKCNQTSNKEKKLCKPVKND</sequence>
<proteinExistence type="predicted"/>
<feature type="compositionally biased region" description="Basic and acidic residues" evidence="1">
    <location>
        <begin position="11"/>
        <end position="21"/>
    </location>
</feature>
<organism evidence="2 3">
    <name type="scientific">Plebeiibacterium sediminum</name>
    <dbReference type="NCBI Taxonomy" id="2992112"/>
    <lineage>
        <taxon>Bacteria</taxon>
        <taxon>Pseudomonadati</taxon>
        <taxon>Bacteroidota</taxon>
        <taxon>Bacteroidia</taxon>
        <taxon>Marinilabiliales</taxon>
        <taxon>Marinilabiliaceae</taxon>
        <taxon>Plebeiibacterium</taxon>
    </lineage>
</organism>